<proteinExistence type="inferred from homology"/>
<evidence type="ECO:0000313" key="5">
    <source>
        <dbReference type="EMBL" id="KAK6919357.1"/>
    </source>
</evidence>
<evidence type="ECO:0000256" key="2">
    <source>
        <dbReference type="ARBA" id="ARBA00022598"/>
    </source>
</evidence>
<organism evidence="5 6">
    <name type="scientific">Dillenia turbinata</name>
    <dbReference type="NCBI Taxonomy" id="194707"/>
    <lineage>
        <taxon>Eukaryota</taxon>
        <taxon>Viridiplantae</taxon>
        <taxon>Streptophyta</taxon>
        <taxon>Embryophyta</taxon>
        <taxon>Tracheophyta</taxon>
        <taxon>Spermatophyta</taxon>
        <taxon>Magnoliopsida</taxon>
        <taxon>eudicotyledons</taxon>
        <taxon>Gunneridae</taxon>
        <taxon>Pentapetalae</taxon>
        <taxon>Dilleniales</taxon>
        <taxon>Dilleniaceae</taxon>
        <taxon>Dillenia</taxon>
    </lineage>
</organism>
<keyword evidence="6" id="KW-1185">Reference proteome</keyword>
<reference evidence="5 6" key="1">
    <citation type="submission" date="2023-12" db="EMBL/GenBank/DDBJ databases">
        <title>A high-quality genome assembly for Dillenia turbinata (Dilleniales).</title>
        <authorList>
            <person name="Chanderbali A."/>
        </authorList>
    </citation>
    <scope>NUCLEOTIDE SEQUENCE [LARGE SCALE GENOMIC DNA]</scope>
    <source>
        <strain evidence="5">LSX21</strain>
        <tissue evidence="5">Leaf</tissue>
    </source>
</reference>
<name>A0AAN8UYR5_9MAGN</name>
<gene>
    <name evidence="5" type="ORF">RJ641_015261</name>
</gene>
<accession>A0AAN8UYR5</accession>
<dbReference type="EMBL" id="JBAMMX010000021">
    <property type="protein sequence ID" value="KAK6919357.1"/>
    <property type="molecule type" value="Genomic_DNA"/>
</dbReference>
<dbReference type="Pfam" id="PF23571">
    <property type="entry name" value="GH3_M"/>
    <property type="match status" value="1"/>
</dbReference>
<dbReference type="GO" id="GO:0016881">
    <property type="term" value="F:acid-amino acid ligase activity"/>
    <property type="evidence" value="ECO:0007669"/>
    <property type="project" value="TreeGrafter"/>
</dbReference>
<evidence type="ECO:0000259" key="4">
    <source>
        <dbReference type="Pfam" id="PF23572"/>
    </source>
</evidence>
<dbReference type="InterPro" id="IPR055377">
    <property type="entry name" value="GH3_M"/>
</dbReference>
<feature type="domain" description="GH3 middle" evidence="3">
    <location>
        <begin position="348"/>
        <end position="421"/>
    </location>
</feature>
<dbReference type="AlphaFoldDB" id="A0AAN8UYR5"/>
<comment type="caution">
    <text evidence="5">The sequence shown here is derived from an EMBL/GenBank/DDBJ whole genome shotgun (WGS) entry which is preliminary data.</text>
</comment>
<keyword evidence="2" id="KW-0436">Ligase</keyword>
<dbReference type="Pfam" id="PF03321">
    <property type="entry name" value="GH3"/>
    <property type="match status" value="1"/>
</dbReference>
<protein>
    <submittedName>
        <fullName evidence="5">GH3 family</fullName>
    </submittedName>
</protein>
<dbReference type="PANTHER" id="PTHR31901">
    <property type="entry name" value="GH3 DOMAIN-CONTAINING PROTEIN"/>
    <property type="match status" value="1"/>
</dbReference>
<dbReference type="GO" id="GO:0005737">
    <property type="term" value="C:cytoplasm"/>
    <property type="evidence" value="ECO:0007669"/>
    <property type="project" value="TreeGrafter"/>
</dbReference>
<evidence type="ECO:0000313" key="6">
    <source>
        <dbReference type="Proteomes" id="UP001370490"/>
    </source>
</evidence>
<dbReference type="Pfam" id="PF23572">
    <property type="entry name" value="GH3_C"/>
    <property type="match status" value="1"/>
</dbReference>
<dbReference type="InterPro" id="IPR004993">
    <property type="entry name" value="GH3"/>
</dbReference>
<sequence>MVAEANVEKLIDDFEAMTKDAGRVQTEFLEKLLKENGEVEYLQKFGLNGRTDPESYKSCVPLVTHEDLQPYIQKIADGDTSPVLTKKPITILSQTSGTSGGAPKYIPFNEQLLDSFVQLLQTSFAYRNREFPLGNGKGLQFNFVGKLCTTIGGLRLTNLQTNLFMNPKWSETSMKSNSCSPEEVVNAYDYQQTLYCHLLCGLIQHEEVEFVMGAFAHTVIMAFQTLSQVWQELIRDIRTGQLSDRITVPSIREAMSKLLDKPDPEKADLIYKRCLNLSESNWIGAIPILFPNAKYVHTITTGAMTAYANKVRHYSGDLPIVCLDYGASEGVIGVNVNPRLTLESTIFTAVPNLGYFEFIPLDDSNEGDEQPNTVALTQVEVGKEYEIVLSSFTGLYRYKVGDVVRITGFYNSCPQFKFLCRKTALLTVNVDKNTEQDVLLSVAAAQKLLPNENLGLVDFTSHVDKVLEPGHYVIFWELSGEASEELLGKCCNILDTSFLDLGYITSRKSKTIGPLELRIVKNGTFHKILEYALRKGTPVSQFKTPRYVPPASKGVLEILEGNVVKKCFSTAY</sequence>
<evidence type="ECO:0000256" key="1">
    <source>
        <dbReference type="ARBA" id="ARBA00008068"/>
    </source>
</evidence>
<feature type="domain" description="GH3 C-terminal" evidence="4">
    <location>
        <begin position="437"/>
        <end position="548"/>
    </location>
</feature>
<comment type="similarity">
    <text evidence="1">Belongs to the IAA-amido conjugating enzyme family.</text>
</comment>
<evidence type="ECO:0000259" key="3">
    <source>
        <dbReference type="Pfam" id="PF23571"/>
    </source>
</evidence>
<dbReference type="InterPro" id="IPR055378">
    <property type="entry name" value="GH3_C"/>
</dbReference>
<dbReference type="PANTHER" id="PTHR31901:SF5">
    <property type="entry name" value="JASMONOYL--L-AMINO ACID SYNTHETASE JAR1"/>
    <property type="match status" value="1"/>
</dbReference>
<dbReference type="Proteomes" id="UP001370490">
    <property type="component" value="Unassembled WGS sequence"/>
</dbReference>